<dbReference type="GO" id="GO:0016787">
    <property type="term" value="F:hydrolase activity"/>
    <property type="evidence" value="ECO:0007669"/>
    <property type="project" value="UniProtKB-KW"/>
</dbReference>
<dbReference type="EMBL" id="CP062310">
    <property type="protein sequence ID" value="QOJ79233.1"/>
    <property type="molecule type" value="Genomic_DNA"/>
</dbReference>
<reference evidence="2 3" key="1">
    <citation type="submission" date="2020-10" db="EMBL/GenBank/DDBJ databases">
        <title>Thermofilum lucidum 3507LT sp. nov. a novel member of Thermofilaceae family isolated from Chile hot spring, and proposal of description order Thermofilales.</title>
        <authorList>
            <person name="Zayulina K.S."/>
            <person name="Elcheninov A.G."/>
            <person name="Toshchakov S.V."/>
            <person name="Kublanov I.V."/>
        </authorList>
    </citation>
    <scope>NUCLEOTIDE SEQUENCE [LARGE SCALE GENOMIC DNA]</scope>
    <source>
        <strain evidence="2 3">3507LT</strain>
    </source>
</reference>
<dbReference type="Proteomes" id="UP000594121">
    <property type="component" value="Chromosome"/>
</dbReference>
<evidence type="ECO:0000313" key="2">
    <source>
        <dbReference type="EMBL" id="QOJ79233.1"/>
    </source>
</evidence>
<keyword evidence="2" id="KW-0378">Hydrolase</keyword>
<sequence>MAKRVLDLTGRELASISAREFKDAVKASEGRVVAAEVVVASKPLVDGVSNVELAARFGADILILNMYDALNPSVEGVPEVLASLQGIAEFVQRFVGNNLEPVEEGLIPEGRRLSEKTVKRSIELGSRLIVVTGNPGLGVTWDKIAVGVEKTVSITGTRALVFGGKMHSGGLKNEKMYDLALIERVMSSGADGVLVPAPFTVPGASPENIEKVVSLAEKYDALVMCTIGTSQEGSPKEVIRSIALHSKACGCDIHHIGDSGYSMGVAIPENILELSLAVRGVRHTYKRISMSHLR</sequence>
<accession>A0A7L9FJP1</accession>
<evidence type="ECO:0000313" key="3">
    <source>
        <dbReference type="Proteomes" id="UP000594121"/>
    </source>
</evidence>
<feature type="domain" description="DUF7916" evidence="1">
    <location>
        <begin position="6"/>
        <end position="294"/>
    </location>
</feature>
<dbReference type="InterPro" id="IPR057238">
    <property type="entry name" value="DUF7916"/>
</dbReference>
<proteinExistence type="predicted"/>
<gene>
    <name evidence="2" type="ORF">IG193_01865</name>
</gene>
<dbReference type="GeneID" id="59148603"/>
<name>A0A7L9FJP1_9CREN</name>
<dbReference type="Pfam" id="PF25509">
    <property type="entry name" value="DUF7916"/>
    <property type="match status" value="1"/>
</dbReference>
<dbReference type="AlphaFoldDB" id="A0A7L9FJP1"/>
<dbReference type="KEGG" id="thel:IG193_01865"/>
<organism evidence="2 3">
    <name type="scientific">Infirmifilum lucidum</name>
    <dbReference type="NCBI Taxonomy" id="2776706"/>
    <lineage>
        <taxon>Archaea</taxon>
        <taxon>Thermoproteota</taxon>
        <taxon>Thermoprotei</taxon>
        <taxon>Thermofilales</taxon>
        <taxon>Thermofilaceae</taxon>
        <taxon>Infirmifilum</taxon>
    </lineage>
</organism>
<dbReference type="RefSeq" id="WP_192819205.1">
    <property type="nucleotide sequence ID" value="NZ_CP062310.1"/>
</dbReference>
<keyword evidence="3" id="KW-1185">Reference proteome</keyword>
<dbReference type="InParanoid" id="A0A7L9FJP1"/>
<evidence type="ECO:0000259" key="1">
    <source>
        <dbReference type="Pfam" id="PF25509"/>
    </source>
</evidence>
<protein>
    <submittedName>
        <fullName evidence="2">Haloacid dehalogenase-like hydrolase</fullName>
    </submittedName>
</protein>